<keyword evidence="2" id="KW-0808">Transferase</keyword>
<name>A0A2S6HTZ5_9FIRM</name>
<organism evidence="2 3">
    <name type="scientific">Lacrimispora xylanisolvens</name>
    <dbReference type="NCBI Taxonomy" id="384636"/>
    <lineage>
        <taxon>Bacteria</taxon>
        <taxon>Bacillati</taxon>
        <taxon>Bacillota</taxon>
        <taxon>Clostridia</taxon>
        <taxon>Lachnospirales</taxon>
        <taxon>Lachnospiraceae</taxon>
        <taxon>Lacrimispora</taxon>
    </lineage>
</organism>
<dbReference type="SUPFAM" id="SSF55729">
    <property type="entry name" value="Acyl-CoA N-acyltransferases (Nat)"/>
    <property type="match status" value="1"/>
</dbReference>
<dbReference type="PROSITE" id="PS51186">
    <property type="entry name" value="GNAT"/>
    <property type="match status" value="1"/>
</dbReference>
<evidence type="ECO:0000259" key="1">
    <source>
        <dbReference type="PROSITE" id="PS51186"/>
    </source>
</evidence>
<proteinExistence type="predicted"/>
<keyword evidence="3" id="KW-1185">Reference proteome</keyword>
<protein>
    <submittedName>
        <fullName evidence="2">RimJ/RimL family protein N-acetyltransferase</fullName>
    </submittedName>
</protein>
<dbReference type="InterPro" id="IPR016181">
    <property type="entry name" value="Acyl_CoA_acyltransferase"/>
</dbReference>
<dbReference type="PANTHER" id="PTHR43792:SF13">
    <property type="entry name" value="ACETYLTRANSFERASE"/>
    <property type="match status" value="1"/>
</dbReference>
<feature type="domain" description="N-acetyltransferase" evidence="1">
    <location>
        <begin position="7"/>
        <end position="165"/>
    </location>
</feature>
<dbReference type="EMBL" id="PTJA01000004">
    <property type="protein sequence ID" value="PPK81224.1"/>
    <property type="molecule type" value="Genomic_DNA"/>
</dbReference>
<dbReference type="RefSeq" id="WP_104436335.1">
    <property type="nucleotide sequence ID" value="NZ_PTJA01000004.1"/>
</dbReference>
<comment type="caution">
    <text evidence="2">The sequence shown here is derived from an EMBL/GenBank/DDBJ whole genome shotgun (WGS) entry which is preliminary data.</text>
</comment>
<dbReference type="Proteomes" id="UP000237749">
    <property type="component" value="Unassembled WGS sequence"/>
</dbReference>
<dbReference type="OrthoDB" id="9788916at2"/>
<reference evidence="2 3" key="1">
    <citation type="submission" date="2018-02" db="EMBL/GenBank/DDBJ databases">
        <title>Genomic Encyclopedia of Archaeal and Bacterial Type Strains, Phase II (KMG-II): from individual species to whole genera.</title>
        <authorList>
            <person name="Goeker M."/>
        </authorList>
    </citation>
    <scope>NUCLEOTIDE SEQUENCE [LARGE SCALE GENOMIC DNA]</scope>
    <source>
        <strain evidence="2 3">DSM 3808</strain>
    </source>
</reference>
<evidence type="ECO:0000313" key="2">
    <source>
        <dbReference type="EMBL" id="PPK81224.1"/>
    </source>
</evidence>
<dbReference type="AlphaFoldDB" id="A0A2S6HTZ5"/>
<dbReference type="InterPro" id="IPR000182">
    <property type="entry name" value="GNAT_dom"/>
</dbReference>
<dbReference type="GO" id="GO:0016747">
    <property type="term" value="F:acyltransferase activity, transferring groups other than amino-acyl groups"/>
    <property type="evidence" value="ECO:0007669"/>
    <property type="project" value="InterPro"/>
</dbReference>
<dbReference type="InterPro" id="IPR051531">
    <property type="entry name" value="N-acetyltransferase"/>
</dbReference>
<gene>
    <name evidence="2" type="ORF">BXY41_10423</name>
</gene>
<accession>A0A2S6HTZ5</accession>
<sequence>MIITKRLVIRPYSDGDQEVMAAMLINEIIKKTYMIPDFNTKEEAYSLFKKIQKFSYSDDHYEFGVYKDDQLIGWVNDVSMDTDAIELGYVINPKYHNNGFATEVLKAVIEDLFVRGYNEVITGTFDTNKASIRVMEKCGMKRIDGEEDLVYQDRLQHCIYYSIKR</sequence>
<dbReference type="PANTHER" id="PTHR43792">
    <property type="entry name" value="GNAT FAMILY, PUTATIVE (AFU_ORTHOLOGUE AFUA_3G00765)-RELATED-RELATED"/>
    <property type="match status" value="1"/>
</dbReference>
<dbReference type="Pfam" id="PF13302">
    <property type="entry name" value="Acetyltransf_3"/>
    <property type="match status" value="1"/>
</dbReference>
<evidence type="ECO:0000313" key="3">
    <source>
        <dbReference type="Proteomes" id="UP000237749"/>
    </source>
</evidence>
<dbReference type="Gene3D" id="3.40.630.30">
    <property type="match status" value="1"/>
</dbReference>